<dbReference type="RefSeq" id="WP_216505573.1">
    <property type="nucleotide sequence ID" value="NZ_JAHMHJ010000004.1"/>
</dbReference>
<evidence type="ECO:0000313" key="2">
    <source>
        <dbReference type="Proteomes" id="UP000812267"/>
    </source>
</evidence>
<comment type="caution">
    <text evidence="1">The sequence shown here is derived from an EMBL/GenBank/DDBJ whole genome shotgun (WGS) entry which is preliminary data.</text>
</comment>
<gene>
    <name evidence="1" type="ORF">KQ878_02920</name>
</gene>
<organism evidence="1 2">
    <name type="scientific">Mycoplasma zalophidermidis</name>
    <dbReference type="NCBI Taxonomy" id="398174"/>
    <lineage>
        <taxon>Bacteria</taxon>
        <taxon>Bacillati</taxon>
        <taxon>Mycoplasmatota</taxon>
        <taxon>Mollicutes</taxon>
        <taxon>Mycoplasmataceae</taxon>
        <taxon>Mycoplasma</taxon>
    </lineage>
</organism>
<sequence length="234" mass="28033">MKIFTDTNKTPLYFYETYTTNDDLKLTNQTRASIIKSIISKYYITNTETKIYLLSDGAVYFKNLATLLSAKHIYDYYHFKKRFNEIFKKKLFVYSGNKKSRVWNNKQAKKWLYNSLNDKKTFLYKLDYLAKSDLLIKSKRKVINNFIKFIYKNCKNLEFHINSITAQAETTISLYKAIYRKRYSIFSLKTLINLININKNTKCNFVDFKLESSSLKNVEFEPIIWANNQNYHWV</sequence>
<keyword evidence="2" id="KW-1185">Reference proteome</keyword>
<dbReference type="Proteomes" id="UP000812267">
    <property type="component" value="Unassembled WGS sequence"/>
</dbReference>
<proteinExistence type="predicted"/>
<evidence type="ECO:0008006" key="3">
    <source>
        <dbReference type="Google" id="ProtNLM"/>
    </source>
</evidence>
<evidence type="ECO:0000313" key="1">
    <source>
        <dbReference type="EMBL" id="MBU4693819.1"/>
    </source>
</evidence>
<reference evidence="1" key="1">
    <citation type="submission" date="2021-06" db="EMBL/GenBank/DDBJ databases">
        <title>Novel Mycoplasma species detected in California sea lions (Zalophus californianus) from the USA.</title>
        <authorList>
            <person name="Volokhov D.V."/>
            <person name="Furtak V.A."/>
            <person name="Zagorodnyaya T.A."/>
        </authorList>
    </citation>
    <scope>NUCLEOTIDE SEQUENCE [LARGE SCALE GENOMIC DNA]</scope>
    <source>
        <strain evidence="1">CSL 4779</strain>
    </source>
</reference>
<dbReference type="EMBL" id="JAHMHK010000004">
    <property type="protein sequence ID" value="MBU4693819.1"/>
    <property type="molecule type" value="Genomic_DNA"/>
</dbReference>
<protein>
    <recommendedName>
        <fullName evidence="3">Transposase</fullName>
    </recommendedName>
</protein>
<name>A0ABS6DS29_9MOLU</name>
<accession>A0ABS6DS29</accession>